<dbReference type="GO" id="GO:0005524">
    <property type="term" value="F:ATP binding"/>
    <property type="evidence" value="ECO:0007669"/>
    <property type="project" value="UniProtKB-KW"/>
</dbReference>
<feature type="binding site" evidence="15">
    <location>
        <position position="373"/>
    </location>
    <ligand>
        <name>L-serine</name>
        <dbReference type="ChEBI" id="CHEBI:33384"/>
    </ligand>
</feature>
<dbReference type="InterPro" id="IPR002314">
    <property type="entry name" value="aa-tRNA-synt_IIb"/>
</dbReference>
<dbReference type="SUPFAM" id="SSF55681">
    <property type="entry name" value="Class II aaRS and biotin synthetases"/>
    <property type="match status" value="1"/>
</dbReference>
<evidence type="ECO:0000256" key="8">
    <source>
        <dbReference type="ARBA" id="ARBA00022840"/>
    </source>
</evidence>
<evidence type="ECO:0000256" key="11">
    <source>
        <dbReference type="ARBA" id="ARBA00039158"/>
    </source>
</evidence>
<evidence type="ECO:0000256" key="14">
    <source>
        <dbReference type="NCBIfam" id="TIGR00414"/>
    </source>
</evidence>
<feature type="site" description="Important for serine binding" evidence="15">
    <location>
        <position position="375"/>
    </location>
</feature>
<protein>
    <recommendedName>
        <fullName evidence="11 14">Serine--tRNA ligase</fullName>
        <ecNumber evidence="4 14">6.1.1.11</ecNumber>
    </recommendedName>
</protein>
<dbReference type="SUPFAM" id="SSF46589">
    <property type="entry name" value="tRNA-binding arm"/>
    <property type="match status" value="1"/>
</dbReference>
<dbReference type="InterPro" id="IPR015866">
    <property type="entry name" value="Ser-tRNA-synth_1_N"/>
</dbReference>
<evidence type="ECO:0000256" key="9">
    <source>
        <dbReference type="ARBA" id="ARBA00022917"/>
    </source>
</evidence>
<dbReference type="InterPro" id="IPR002317">
    <property type="entry name" value="Ser-tRNA-ligase_type_1"/>
</dbReference>
<dbReference type="Proteomes" id="UP000176846">
    <property type="component" value="Unassembled WGS sequence"/>
</dbReference>
<feature type="binding site" evidence="16">
    <location>
        <begin position="340"/>
        <end position="343"/>
    </location>
    <ligand>
        <name>ATP</name>
        <dbReference type="ChEBI" id="CHEBI:30616"/>
    </ligand>
</feature>
<dbReference type="Gene3D" id="1.10.287.40">
    <property type="entry name" value="Serine-tRNA synthetase, tRNA binding domain"/>
    <property type="match status" value="1"/>
</dbReference>
<evidence type="ECO:0000256" key="17">
    <source>
        <dbReference type="SAM" id="Coils"/>
    </source>
</evidence>
<dbReference type="EC" id="6.1.1.11" evidence="4 14"/>
<accession>A0A1F7UXK5</accession>
<evidence type="ECO:0000256" key="6">
    <source>
        <dbReference type="ARBA" id="ARBA00022598"/>
    </source>
</evidence>
<dbReference type="PANTHER" id="PTHR43697:SF1">
    <property type="entry name" value="SERINE--TRNA LIGASE"/>
    <property type="match status" value="1"/>
</dbReference>
<evidence type="ECO:0000256" key="2">
    <source>
        <dbReference type="ARBA" id="ARBA00005045"/>
    </source>
</evidence>
<comment type="similarity">
    <text evidence="3">Belongs to the class-II aminoacyl-tRNA synthetase family. Type-1 seryl-tRNA synthetase subfamily.</text>
</comment>
<dbReference type="NCBIfam" id="TIGR00414">
    <property type="entry name" value="serS"/>
    <property type="match status" value="1"/>
</dbReference>
<evidence type="ECO:0000256" key="1">
    <source>
        <dbReference type="ARBA" id="ARBA00004496"/>
    </source>
</evidence>
<keyword evidence="6 19" id="KW-0436">Ligase</keyword>
<comment type="subcellular location">
    <subcellularLocation>
        <location evidence="1">Cytoplasm</location>
    </subcellularLocation>
</comment>
<feature type="binding site" evidence="15">
    <location>
        <position position="276"/>
    </location>
    <ligand>
        <name>L-serine</name>
        <dbReference type="ChEBI" id="CHEBI:33384"/>
    </ligand>
</feature>
<dbReference type="PIRSF" id="PIRSF001529">
    <property type="entry name" value="Ser-tRNA-synth_IIa"/>
    <property type="match status" value="1"/>
</dbReference>
<comment type="caution">
    <text evidence="19">The sequence shown here is derived from an EMBL/GenBank/DDBJ whole genome shotgun (WGS) entry which is preliminary data.</text>
</comment>
<evidence type="ECO:0000256" key="12">
    <source>
        <dbReference type="ARBA" id="ARBA00047929"/>
    </source>
</evidence>
<name>A0A1F7UXK5_9BACT</name>
<dbReference type="Pfam" id="PF02403">
    <property type="entry name" value="Seryl_tRNA_N"/>
    <property type="match status" value="1"/>
</dbReference>
<dbReference type="AlphaFoldDB" id="A0A1F7UXK5"/>
<keyword evidence="9" id="KW-0648">Protein biosynthesis</keyword>
<dbReference type="GO" id="GO:0006434">
    <property type="term" value="P:seryl-tRNA aminoacylation"/>
    <property type="evidence" value="ECO:0007669"/>
    <property type="project" value="UniProtKB-UniRule"/>
</dbReference>
<dbReference type="InterPro" id="IPR045864">
    <property type="entry name" value="aa-tRNA-synth_II/BPL/LPL"/>
</dbReference>
<organism evidence="19 20">
    <name type="scientific">Candidatus Uhrbacteria bacterium RIFCSPLOWO2_01_FULL_47_25</name>
    <dbReference type="NCBI Taxonomy" id="1802402"/>
    <lineage>
        <taxon>Bacteria</taxon>
        <taxon>Candidatus Uhriibacteriota</taxon>
    </lineage>
</organism>
<feature type="binding site" evidence="15">
    <location>
        <position position="222"/>
    </location>
    <ligand>
        <name>L-serine</name>
        <dbReference type="ChEBI" id="CHEBI:33384"/>
    </ligand>
</feature>
<evidence type="ECO:0000256" key="15">
    <source>
        <dbReference type="PIRSR" id="PIRSR001529-1"/>
    </source>
</evidence>
<keyword evidence="17" id="KW-0175">Coiled coil</keyword>
<dbReference type="PROSITE" id="PS50862">
    <property type="entry name" value="AA_TRNA_LIGASE_II"/>
    <property type="match status" value="1"/>
</dbReference>
<feature type="binding site" evidence="16">
    <location>
        <begin position="253"/>
        <end position="255"/>
    </location>
    <ligand>
        <name>ATP</name>
        <dbReference type="ChEBI" id="CHEBI:30616"/>
    </ligand>
</feature>
<comment type="catalytic activity">
    <reaction evidence="13">
        <text>tRNA(Ser) + L-serine + ATP = L-seryl-tRNA(Ser) + AMP + diphosphate + H(+)</text>
        <dbReference type="Rhea" id="RHEA:12292"/>
        <dbReference type="Rhea" id="RHEA-COMP:9669"/>
        <dbReference type="Rhea" id="RHEA-COMP:9703"/>
        <dbReference type="ChEBI" id="CHEBI:15378"/>
        <dbReference type="ChEBI" id="CHEBI:30616"/>
        <dbReference type="ChEBI" id="CHEBI:33019"/>
        <dbReference type="ChEBI" id="CHEBI:33384"/>
        <dbReference type="ChEBI" id="CHEBI:78442"/>
        <dbReference type="ChEBI" id="CHEBI:78533"/>
        <dbReference type="ChEBI" id="CHEBI:456215"/>
        <dbReference type="EC" id="6.1.1.11"/>
    </reaction>
</comment>
<reference evidence="19 20" key="1">
    <citation type="journal article" date="2016" name="Nat. Commun.">
        <title>Thousands of microbial genomes shed light on interconnected biogeochemical processes in an aquifer system.</title>
        <authorList>
            <person name="Anantharaman K."/>
            <person name="Brown C.T."/>
            <person name="Hug L.A."/>
            <person name="Sharon I."/>
            <person name="Castelle C.J."/>
            <person name="Probst A.J."/>
            <person name="Thomas B.C."/>
            <person name="Singh A."/>
            <person name="Wilkins M.J."/>
            <person name="Karaoz U."/>
            <person name="Brodie E.L."/>
            <person name="Williams K.H."/>
            <person name="Hubbard S.S."/>
            <person name="Banfield J.F."/>
        </authorList>
    </citation>
    <scope>NUCLEOTIDE SEQUENCE [LARGE SCALE GENOMIC DNA]</scope>
</reference>
<feature type="domain" description="Aminoacyl-transfer RNA synthetases class-II family profile" evidence="18">
    <location>
        <begin position="180"/>
        <end position="405"/>
    </location>
</feature>
<keyword evidence="7" id="KW-0547">Nucleotide-binding</keyword>
<dbReference type="InterPro" id="IPR042103">
    <property type="entry name" value="SerRS_1_N_sf"/>
</dbReference>
<feature type="coiled-coil region" evidence="17">
    <location>
        <begin position="74"/>
        <end position="101"/>
    </location>
</feature>
<dbReference type="PRINTS" id="PR00981">
    <property type="entry name" value="TRNASYNTHSER"/>
</dbReference>
<dbReference type="PANTHER" id="PTHR43697">
    <property type="entry name" value="SERYL-TRNA SYNTHETASE"/>
    <property type="match status" value="1"/>
</dbReference>
<evidence type="ECO:0000259" key="18">
    <source>
        <dbReference type="PROSITE" id="PS50862"/>
    </source>
</evidence>
<sequence>MIDPIILRENSKIIEETLKKRGWRTDITAVQSADEKYRQLLQTVEKMRAAINERSKSKVTIKEQEILRVDKRKLKASETALAKAKLKAEALLRELPNLLKDDVPAGQDENDNVVIKVVGKPPHFPFPFKDYLTLAAEHDLIDLERAAKVSGSRFYYLKNEAALLSMALVHYGLDLAVNEGFVPILPPVMIGEEAMSGMGYLEHGGEDETYHFIKDNLYLVGTSEQSIGPMHKDEIIEADRLPLRYVAFSTCFRREAGSYGKDTKGILRVHQFDKLEMFSITTPERSNEEQEYLLSLQEKFMNGLGLAYRVVKLCAGDLGAPSARTYDIETWIPSQNRYRETHSTSTTTDFQSRRLRIRYRRPDGTVALVHMLNGTLVAVNRPLIAILEYGQKENGTINLPLVLKPYLFGKEYIA</sequence>
<proteinExistence type="inferred from homology"/>
<comment type="catalytic activity">
    <reaction evidence="12">
        <text>tRNA(Sec) + L-serine + ATP = L-seryl-tRNA(Sec) + AMP + diphosphate + H(+)</text>
        <dbReference type="Rhea" id="RHEA:42580"/>
        <dbReference type="Rhea" id="RHEA-COMP:9742"/>
        <dbReference type="Rhea" id="RHEA-COMP:10128"/>
        <dbReference type="ChEBI" id="CHEBI:15378"/>
        <dbReference type="ChEBI" id="CHEBI:30616"/>
        <dbReference type="ChEBI" id="CHEBI:33019"/>
        <dbReference type="ChEBI" id="CHEBI:33384"/>
        <dbReference type="ChEBI" id="CHEBI:78442"/>
        <dbReference type="ChEBI" id="CHEBI:78533"/>
        <dbReference type="ChEBI" id="CHEBI:456215"/>
        <dbReference type="EC" id="6.1.1.11"/>
    </reaction>
</comment>
<keyword evidence="10" id="KW-0030">Aminoacyl-tRNA synthetase</keyword>
<feature type="binding site" evidence="15">
    <location>
        <position position="253"/>
    </location>
    <ligand>
        <name>L-serine</name>
        <dbReference type="ChEBI" id="CHEBI:33384"/>
    </ligand>
</feature>
<dbReference type="Gene3D" id="3.30.930.10">
    <property type="entry name" value="Bira Bifunctional Protein, Domain 2"/>
    <property type="match status" value="1"/>
</dbReference>
<evidence type="ECO:0000256" key="16">
    <source>
        <dbReference type="PIRSR" id="PIRSR001529-2"/>
    </source>
</evidence>
<dbReference type="InterPro" id="IPR010978">
    <property type="entry name" value="tRNA-bd_arm"/>
</dbReference>
<dbReference type="GO" id="GO:0004828">
    <property type="term" value="F:serine-tRNA ligase activity"/>
    <property type="evidence" value="ECO:0007669"/>
    <property type="project" value="UniProtKB-UniRule"/>
</dbReference>
<keyword evidence="5" id="KW-0963">Cytoplasm</keyword>
<evidence type="ECO:0000256" key="4">
    <source>
        <dbReference type="ARBA" id="ARBA00012840"/>
    </source>
</evidence>
<dbReference type="GO" id="GO:0005737">
    <property type="term" value="C:cytoplasm"/>
    <property type="evidence" value="ECO:0007669"/>
    <property type="project" value="UniProtKB-SubCell"/>
</dbReference>
<dbReference type="InterPro" id="IPR006195">
    <property type="entry name" value="aa-tRNA-synth_II"/>
</dbReference>
<evidence type="ECO:0000256" key="5">
    <source>
        <dbReference type="ARBA" id="ARBA00022490"/>
    </source>
</evidence>
<evidence type="ECO:0000256" key="13">
    <source>
        <dbReference type="ARBA" id="ARBA00048823"/>
    </source>
</evidence>
<evidence type="ECO:0000313" key="20">
    <source>
        <dbReference type="Proteomes" id="UP000176846"/>
    </source>
</evidence>
<feature type="binding site" evidence="16">
    <location>
        <begin position="269"/>
        <end position="272"/>
    </location>
    <ligand>
        <name>ATP</name>
        <dbReference type="ChEBI" id="CHEBI:30616"/>
    </ligand>
</feature>
<evidence type="ECO:0000256" key="3">
    <source>
        <dbReference type="ARBA" id="ARBA00010728"/>
    </source>
</evidence>
<evidence type="ECO:0000313" key="19">
    <source>
        <dbReference type="EMBL" id="OGL83013.1"/>
    </source>
</evidence>
<evidence type="ECO:0000256" key="10">
    <source>
        <dbReference type="ARBA" id="ARBA00023146"/>
    </source>
</evidence>
<gene>
    <name evidence="19" type="ORF">A2936_03635</name>
</gene>
<evidence type="ECO:0000256" key="7">
    <source>
        <dbReference type="ARBA" id="ARBA00022741"/>
    </source>
</evidence>
<comment type="pathway">
    <text evidence="2">Aminoacyl-tRNA biosynthesis; selenocysteinyl-tRNA(Sec) biosynthesis; L-seryl-tRNA(Sec) from L-serine and tRNA(Sec): step 1/1.</text>
</comment>
<dbReference type="EMBL" id="MGEK01000004">
    <property type="protein sequence ID" value="OGL83013.1"/>
    <property type="molecule type" value="Genomic_DNA"/>
</dbReference>
<dbReference type="Pfam" id="PF00587">
    <property type="entry name" value="tRNA-synt_2b"/>
    <property type="match status" value="1"/>
</dbReference>
<keyword evidence="8 16" id="KW-0067">ATP-binding</keyword>